<dbReference type="PANTHER" id="PTHR46124:SF2">
    <property type="entry name" value="D-AMINOACYL-TRNA DEACYLASE"/>
    <property type="match status" value="1"/>
</dbReference>
<reference evidence="4 5" key="1">
    <citation type="journal article" date="2021" name="bioRxiv">
        <title>Unraveling nitrogen, sulfur and carbon metabolic pathways and microbial community transcriptional responses to substrate deprivation and toxicity stresses in a bioreactor mimicking anoxic brackish coastal sediment conditions.</title>
        <authorList>
            <person name="Martins P.D."/>
            <person name="Echeveste M.J."/>
            <person name="Arshad A."/>
            <person name="Kurth J."/>
            <person name="Ouboter H."/>
            <person name="Jetten M.S.M."/>
            <person name="Welte C.U."/>
        </authorList>
    </citation>
    <scope>NUCLEOTIDE SEQUENCE [LARGE SCALE GENOMIC DNA]</scope>
    <source>
        <strain evidence="4">MAG_38</strain>
    </source>
</reference>
<feature type="binding site" evidence="3">
    <location>
        <position position="128"/>
    </location>
    <ligand>
        <name>a divalent metal cation</name>
        <dbReference type="ChEBI" id="CHEBI:60240"/>
        <label>2</label>
    </ligand>
</feature>
<gene>
    <name evidence="4" type="ORF">K8G79_09345</name>
</gene>
<protein>
    <submittedName>
        <fullName evidence="4">TatD family hydrolase</fullName>
    </submittedName>
</protein>
<dbReference type="Proteomes" id="UP001197609">
    <property type="component" value="Unassembled WGS sequence"/>
</dbReference>
<dbReference type="GO" id="GO:0004536">
    <property type="term" value="F:DNA nuclease activity"/>
    <property type="evidence" value="ECO:0007669"/>
    <property type="project" value="InterPro"/>
</dbReference>
<evidence type="ECO:0000256" key="1">
    <source>
        <dbReference type="ARBA" id="ARBA00022723"/>
    </source>
</evidence>
<feature type="binding site" evidence="3">
    <location>
        <position position="151"/>
    </location>
    <ligand>
        <name>a divalent metal cation</name>
        <dbReference type="ChEBI" id="CHEBI:60240"/>
        <label>2</label>
    </ligand>
</feature>
<sequence length="256" mass="29093">MFIDTHSHIQMREFESDRAAVLTRAEAAGIGLMLAVGYHLEASRLAVEAAQRYPHVYASVGIHPHDAKQFDDAADETLRAFAKQPKVVAIGEAGLDFFRDRSPRAVQVEVFRRQIRLARELDLPLIVHDRDAHHETMQILEAERAERVVLHCFSGDLTMAEEAWRRGYYVSIAGPVTYPKNEALREVVRKAKTDRLLLETDCPYLPPQAFRGQRNEPAHLLHTAQEIANLLDMPLTELGHLTTENAHRLFRLPPLE</sequence>
<dbReference type="AlphaFoldDB" id="A0AAJ1AIR7"/>
<dbReference type="InterPro" id="IPR032466">
    <property type="entry name" value="Metal_Hydrolase"/>
</dbReference>
<feature type="binding site" evidence="3">
    <location>
        <position position="92"/>
    </location>
    <ligand>
        <name>a divalent metal cation</name>
        <dbReference type="ChEBI" id="CHEBI:60240"/>
        <label>1</label>
    </ligand>
</feature>
<dbReference type="InterPro" id="IPR015991">
    <property type="entry name" value="TatD/YcfH-like"/>
</dbReference>
<dbReference type="CDD" id="cd01310">
    <property type="entry name" value="TatD_DNAse"/>
    <property type="match status" value="1"/>
</dbReference>
<dbReference type="FunFam" id="3.20.20.140:FF:000005">
    <property type="entry name" value="TatD family hydrolase"/>
    <property type="match status" value="1"/>
</dbReference>
<dbReference type="Gene3D" id="3.20.20.140">
    <property type="entry name" value="Metal-dependent hydrolases"/>
    <property type="match status" value="1"/>
</dbReference>
<keyword evidence="2 4" id="KW-0378">Hydrolase</keyword>
<dbReference type="NCBIfam" id="TIGR00010">
    <property type="entry name" value="YchF/TatD family DNA exonuclease"/>
    <property type="match status" value="1"/>
</dbReference>
<dbReference type="PIRSF" id="PIRSF005902">
    <property type="entry name" value="DNase_TatD"/>
    <property type="match status" value="1"/>
</dbReference>
<evidence type="ECO:0000313" key="5">
    <source>
        <dbReference type="Proteomes" id="UP001197609"/>
    </source>
</evidence>
<dbReference type="Pfam" id="PF01026">
    <property type="entry name" value="TatD_DNase"/>
    <property type="match status" value="1"/>
</dbReference>
<name>A0AAJ1AIR7_9BACT</name>
<dbReference type="SUPFAM" id="SSF51556">
    <property type="entry name" value="Metallo-dependent hydrolases"/>
    <property type="match status" value="1"/>
</dbReference>
<accession>A0AAJ1AIR7</accession>
<comment type="caution">
    <text evidence="4">The sequence shown here is derived from an EMBL/GenBank/DDBJ whole genome shotgun (WGS) entry which is preliminary data.</text>
</comment>
<feature type="binding site" evidence="3">
    <location>
        <position position="8"/>
    </location>
    <ligand>
        <name>a divalent metal cation</name>
        <dbReference type="ChEBI" id="CHEBI:60240"/>
        <label>1</label>
    </ligand>
</feature>
<dbReference type="PANTHER" id="PTHR46124">
    <property type="entry name" value="D-AMINOACYL-TRNA DEACYLASE"/>
    <property type="match status" value="1"/>
</dbReference>
<evidence type="ECO:0000256" key="3">
    <source>
        <dbReference type="PIRSR" id="PIRSR005902-1"/>
    </source>
</evidence>
<evidence type="ECO:0000313" key="4">
    <source>
        <dbReference type="EMBL" id="MBZ0160324.1"/>
    </source>
</evidence>
<feature type="binding site" evidence="3">
    <location>
        <position position="201"/>
    </location>
    <ligand>
        <name>a divalent metal cation</name>
        <dbReference type="ChEBI" id="CHEBI:60240"/>
        <label>1</label>
    </ligand>
</feature>
<evidence type="ECO:0000256" key="2">
    <source>
        <dbReference type="ARBA" id="ARBA00022801"/>
    </source>
</evidence>
<feature type="binding site" evidence="3">
    <location>
        <position position="6"/>
    </location>
    <ligand>
        <name>a divalent metal cation</name>
        <dbReference type="ChEBI" id="CHEBI:60240"/>
        <label>1</label>
    </ligand>
</feature>
<dbReference type="GO" id="GO:0046872">
    <property type="term" value="F:metal ion binding"/>
    <property type="evidence" value="ECO:0007669"/>
    <property type="project" value="UniProtKB-KW"/>
</dbReference>
<proteinExistence type="predicted"/>
<dbReference type="EMBL" id="JAIOIU010000118">
    <property type="protein sequence ID" value="MBZ0160324.1"/>
    <property type="molecule type" value="Genomic_DNA"/>
</dbReference>
<organism evidence="4 5">
    <name type="scientific">Candidatus Methylomirabilis tolerans</name>
    <dbReference type="NCBI Taxonomy" id="3123416"/>
    <lineage>
        <taxon>Bacteria</taxon>
        <taxon>Candidatus Methylomirabilota</taxon>
        <taxon>Candidatus Methylomirabilia</taxon>
        <taxon>Candidatus Methylomirabilales</taxon>
        <taxon>Candidatus Methylomirabilaceae</taxon>
        <taxon>Candidatus Methylomirabilis</taxon>
    </lineage>
</organism>
<keyword evidence="1 3" id="KW-0479">Metal-binding</keyword>
<dbReference type="InterPro" id="IPR001130">
    <property type="entry name" value="TatD-like"/>
</dbReference>
<dbReference type="GO" id="GO:0005829">
    <property type="term" value="C:cytosol"/>
    <property type="evidence" value="ECO:0007669"/>
    <property type="project" value="TreeGrafter"/>
</dbReference>
<dbReference type="GO" id="GO:0016788">
    <property type="term" value="F:hydrolase activity, acting on ester bonds"/>
    <property type="evidence" value="ECO:0007669"/>
    <property type="project" value="InterPro"/>
</dbReference>